<dbReference type="Proteomes" id="UP000054018">
    <property type="component" value="Unassembled WGS sequence"/>
</dbReference>
<dbReference type="GO" id="GO:0098552">
    <property type="term" value="C:side of membrane"/>
    <property type="evidence" value="ECO:0007669"/>
    <property type="project" value="UniProtKB-KW"/>
</dbReference>
<evidence type="ECO:0000256" key="18">
    <source>
        <dbReference type="ARBA" id="ARBA00023316"/>
    </source>
</evidence>
<evidence type="ECO:0000256" key="21">
    <source>
        <dbReference type="ARBA" id="ARBA00048494"/>
    </source>
</evidence>
<evidence type="ECO:0000256" key="10">
    <source>
        <dbReference type="ARBA" id="ARBA00022729"/>
    </source>
</evidence>
<keyword evidence="11" id="KW-0378">Hydrolase</keyword>
<dbReference type="EMBL" id="KN833689">
    <property type="protein sequence ID" value="KIK29627.1"/>
    <property type="molecule type" value="Genomic_DNA"/>
</dbReference>
<feature type="compositionally biased region" description="Low complexity" evidence="22">
    <location>
        <begin position="404"/>
        <end position="424"/>
    </location>
</feature>
<dbReference type="InterPro" id="IPR011330">
    <property type="entry name" value="Glyco_hydro/deAcase_b/a-brl"/>
</dbReference>
<sequence>MPGTSGWPGAIPLGHFCFLYPFDLPTATTLLPSRPDTNAMRLSSLFASRLTCLFISAYVFPSANAQDRTTEQGEAQISDPSVECTPYQYPPVTNARNNFPPSWTVATVISGDSEAQAKYQDIESSIPNIPPKGTQPDSLVGDWGDFTYDPSDPDCWWTFAKCTTPKIPGIPDDIAELPEPNTLGYGFDDGPNCSHNAFYDYLSSQEQKATMFYIGSNVMDWPLEAQRGLADGHEICVHTWSHRYMTSLTNDEAFAELWYTMQMIKLVVGVTPTCWRPPFGDVDDRIRAIADALGLTTIMWQYDSNDWRFGSGNVTEADIDANYMDLITAAENGTFSTSGTMMLTHELNNFTMSEAVKFYDQLASAFSYLVPVGVALNVTTPYVEDGYTLPSFAEYISGTHTGSVTGSADGSSDGSGIGSSTSSGNPTVAKKSGATKVSLSRAGSFASVVLIAAIQLMS</sequence>
<keyword evidence="25" id="KW-1185">Reference proteome</keyword>
<dbReference type="AlphaFoldDB" id="A0A0D0A5G0"/>
<evidence type="ECO:0000256" key="11">
    <source>
        <dbReference type="ARBA" id="ARBA00022801"/>
    </source>
</evidence>
<comment type="catalytic activity">
    <reaction evidence="21">
        <text>[(1-&gt;4)-N-acetyl-beta-D-glucosaminyl](n) + n H2O = chitosan + n acetate</text>
        <dbReference type="Rhea" id="RHEA:10464"/>
        <dbReference type="Rhea" id="RHEA-COMP:9593"/>
        <dbReference type="Rhea" id="RHEA-COMP:9597"/>
        <dbReference type="ChEBI" id="CHEBI:15377"/>
        <dbReference type="ChEBI" id="CHEBI:17029"/>
        <dbReference type="ChEBI" id="CHEBI:30089"/>
        <dbReference type="ChEBI" id="CHEBI:57704"/>
        <dbReference type="EC" id="3.5.1.41"/>
    </reaction>
    <physiologicalReaction direction="left-to-right" evidence="21">
        <dbReference type="Rhea" id="RHEA:10465"/>
    </physiologicalReaction>
</comment>
<evidence type="ECO:0000256" key="17">
    <source>
        <dbReference type="ARBA" id="ARBA00023288"/>
    </source>
</evidence>
<dbReference type="STRING" id="765257.A0A0D0A5G0"/>
<name>A0A0D0A5G0_9AGAM</name>
<keyword evidence="10" id="KW-0732">Signal</keyword>
<comment type="cofactor">
    <cofactor evidence="1">
        <name>Co(2+)</name>
        <dbReference type="ChEBI" id="CHEBI:48828"/>
    </cofactor>
</comment>
<feature type="domain" description="NodB homology" evidence="23">
    <location>
        <begin position="181"/>
        <end position="381"/>
    </location>
</feature>
<dbReference type="OrthoDB" id="407355at2759"/>
<evidence type="ECO:0000256" key="15">
    <source>
        <dbReference type="ARBA" id="ARBA00023277"/>
    </source>
</evidence>
<comment type="subcellular location">
    <subcellularLocation>
        <location evidence="3">Cell membrane</location>
        <topology evidence="3">Lipid-anchor</topology>
        <topology evidence="3">GPI-anchor</topology>
    </subcellularLocation>
    <subcellularLocation>
        <location evidence="2">Secreted</location>
        <location evidence="2">Cell wall</location>
    </subcellularLocation>
</comment>
<keyword evidence="12" id="KW-0146">Chitin degradation</keyword>
<keyword evidence="5" id="KW-1003">Cell membrane</keyword>
<evidence type="ECO:0000313" key="25">
    <source>
        <dbReference type="Proteomes" id="UP000054018"/>
    </source>
</evidence>
<keyword evidence="13" id="KW-0472">Membrane</keyword>
<dbReference type="GO" id="GO:0046872">
    <property type="term" value="F:metal ion binding"/>
    <property type="evidence" value="ECO:0007669"/>
    <property type="project" value="UniProtKB-KW"/>
</dbReference>
<dbReference type="SUPFAM" id="SSF88713">
    <property type="entry name" value="Glycoside hydrolase/deacetylase"/>
    <property type="match status" value="1"/>
</dbReference>
<dbReference type="InterPro" id="IPR050248">
    <property type="entry name" value="Polysacc_deacetylase_ArnD"/>
</dbReference>
<dbReference type="FunFam" id="3.20.20.370:FF:000004">
    <property type="entry name" value="Related to Chitin deacetylase"/>
    <property type="match status" value="1"/>
</dbReference>
<dbReference type="GO" id="GO:0006032">
    <property type="term" value="P:chitin catabolic process"/>
    <property type="evidence" value="ECO:0007669"/>
    <property type="project" value="UniProtKB-KW"/>
</dbReference>
<evidence type="ECO:0000256" key="7">
    <source>
        <dbReference type="ARBA" id="ARBA00022525"/>
    </source>
</evidence>
<dbReference type="GO" id="GO:0005886">
    <property type="term" value="C:plasma membrane"/>
    <property type="evidence" value="ECO:0007669"/>
    <property type="project" value="UniProtKB-SubCell"/>
</dbReference>
<dbReference type="PANTHER" id="PTHR10587">
    <property type="entry name" value="GLYCOSYL TRANSFERASE-RELATED"/>
    <property type="match status" value="1"/>
</dbReference>
<protein>
    <recommendedName>
        <fullName evidence="20">chitin deacetylase</fullName>
        <ecNumber evidence="20">3.5.1.41</ecNumber>
    </recommendedName>
</protein>
<dbReference type="GO" id="GO:0004099">
    <property type="term" value="F:chitin deacetylase activity"/>
    <property type="evidence" value="ECO:0007669"/>
    <property type="project" value="UniProtKB-EC"/>
</dbReference>
<evidence type="ECO:0000256" key="12">
    <source>
        <dbReference type="ARBA" id="ARBA00023024"/>
    </source>
</evidence>
<comment type="similarity">
    <text evidence="4">Belongs to the polysaccharide deacetylase family.</text>
</comment>
<dbReference type="GO" id="GO:0000272">
    <property type="term" value="P:polysaccharide catabolic process"/>
    <property type="evidence" value="ECO:0007669"/>
    <property type="project" value="UniProtKB-KW"/>
</dbReference>
<keyword evidence="14" id="KW-0325">Glycoprotein</keyword>
<keyword evidence="7" id="KW-0964">Secreted</keyword>
<dbReference type="PROSITE" id="PS51677">
    <property type="entry name" value="NODB"/>
    <property type="match status" value="1"/>
</dbReference>
<dbReference type="InterPro" id="IPR002509">
    <property type="entry name" value="NODB_dom"/>
</dbReference>
<evidence type="ECO:0000256" key="6">
    <source>
        <dbReference type="ARBA" id="ARBA00022512"/>
    </source>
</evidence>
<keyword evidence="9" id="KW-0479">Metal-binding</keyword>
<organism evidence="24 25">
    <name type="scientific">Pisolithus microcarpus 441</name>
    <dbReference type="NCBI Taxonomy" id="765257"/>
    <lineage>
        <taxon>Eukaryota</taxon>
        <taxon>Fungi</taxon>
        <taxon>Dikarya</taxon>
        <taxon>Basidiomycota</taxon>
        <taxon>Agaricomycotina</taxon>
        <taxon>Agaricomycetes</taxon>
        <taxon>Agaricomycetidae</taxon>
        <taxon>Boletales</taxon>
        <taxon>Sclerodermatineae</taxon>
        <taxon>Pisolithaceae</taxon>
        <taxon>Pisolithus</taxon>
    </lineage>
</organism>
<dbReference type="Pfam" id="PF01522">
    <property type="entry name" value="Polysacc_deac_1"/>
    <property type="match status" value="1"/>
</dbReference>
<evidence type="ECO:0000256" key="22">
    <source>
        <dbReference type="SAM" id="MobiDB-lite"/>
    </source>
</evidence>
<keyword evidence="16" id="KW-0170">Cobalt</keyword>
<evidence type="ECO:0000256" key="20">
    <source>
        <dbReference type="ARBA" id="ARBA00024056"/>
    </source>
</evidence>
<evidence type="ECO:0000256" key="14">
    <source>
        <dbReference type="ARBA" id="ARBA00023180"/>
    </source>
</evidence>
<evidence type="ECO:0000256" key="8">
    <source>
        <dbReference type="ARBA" id="ARBA00022622"/>
    </source>
</evidence>
<dbReference type="CDD" id="cd10952">
    <property type="entry name" value="CE4_MrCDA_like"/>
    <property type="match status" value="1"/>
</dbReference>
<evidence type="ECO:0000313" key="24">
    <source>
        <dbReference type="EMBL" id="KIK29627.1"/>
    </source>
</evidence>
<evidence type="ECO:0000259" key="23">
    <source>
        <dbReference type="PROSITE" id="PS51677"/>
    </source>
</evidence>
<evidence type="ECO:0000256" key="1">
    <source>
        <dbReference type="ARBA" id="ARBA00001941"/>
    </source>
</evidence>
<evidence type="ECO:0000256" key="3">
    <source>
        <dbReference type="ARBA" id="ARBA00004609"/>
    </source>
</evidence>
<dbReference type="GO" id="GO:0009272">
    <property type="term" value="P:fungal-type cell wall biogenesis"/>
    <property type="evidence" value="ECO:0007669"/>
    <property type="project" value="UniProtKB-ARBA"/>
</dbReference>
<keyword evidence="8" id="KW-0336">GPI-anchor</keyword>
<evidence type="ECO:0000256" key="4">
    <source>
        <dbReference type="ARBA" id="ARBA00010973"/>
    </source>
</evidence>
<dbReference type="Gene3D" id="3.20.20.370">
    <property type="entry name" value="Glycoside hydrolase/deacetylase"/>
    <property type="match status" value="1"/>
</dbReference>
<feature type="region of interest" description="Disordered" evidence="22">
    <location>
        <begin position="404"/>
        <end position="430"/>
    </location>
</feature>
<keyword evidence="18" id="KW-0961">Cell wall biogenesis/degradation</keyword>
<reference evidence="24 25" key="1">
    <citation type="submission" date="2014-04" db="EMBL/GenBank/DDBJ databases">
        <authorList>
            <consortium name="DOE Joint Genome Institute"/>
            <person name="Kuo A."/>
            <person name="Kohler A."/>
            <person name="Costa M.D."/>
            <person name="Nagy L.G."/>
            <person name="Floudas D."/>
            <person name="Copeland A."/>
            <person name="Barry K.W."/>
            <person name="Cichocki N."/>
            <person name="Veneault-Fourrey C."/>
            <person name="LaButti K."/>
            <person name="Lindquist E.A."/>
            <person name="Lipzen A."/>
            <person name="Lundell T."/>
            <person name="Morin E."/>
            <person name="Murat C."/>
            <person name="Sun H."/>
            <person name="Tunlid A."/>
            <person name="Henrissat B."/>
            <person name="Grigoriev I.V."/>
            <person name="Hibbett D.S."/>
            <person name="Martin F."/>
            <person name="Nordberg H.P."/>
            <person name="Cantor M.N."/>
            <person name="Hua S.X."/>
        </authorList>
    </citation>
    <scope>NUCLEOTIDE SEQUENCE [LARGE SCALE GENOMIC DNA]</scope>
    <source>
        <strain evidence="24 25">441</strain>
    </source>
</reference>
<gene>
    <name evidence="24" type="ORF">PISMIDRAFT_672375</name>
</gene>
<evidence type="ECO:0000256" key="16">
    <source>
        <dbReference type="ARBA" id="ARBA00023285"/>
    </source>
</evidence>
<dbReference type="EC" id="3.5.1.41" evidence="20"/>
<keyword evidence="6" id="KW-0134">Cell wall</keyword>
<evidence type="ECO:0000256" key="5">
    <source>
        <dbReference type="ARBA" id="ARBA00022475"/>
    </source>
</evidence>
<keyword evidence="15" id="KW-0119">Carbohydrate metabolism</keyword>
<reference evidence="25" key="2">
    <citation type="submission" date="2015-01" db="EMBL/GenBank/DDBJ databases">
        <title>Evolutionary Origins and Diversification of the Mycorrhizal Mutualists.</title>
        <authorList>
            <consortium name="DOE Joint Genome Institute"/>
            <consortium name="Mycorrhizal Genomics Consortium"/>
            <person name="Kohler A."/>
            <person name="Kuo A."/>
            <person name="Nagy L.G."/>
            <person name="Floudas D."/>
            <person name="Copeland A."/>
            <person name="Barry K.W."/>
            <person name="Cichocki N."/>
            <person name="Veneault-Fourrey C."/>
            <person name="LaButti K."/>
            <person name="Lindquist E.A."/>
            <person name="Lipzen A."/>
            <person name="Lundell T."/>
            <person name="Morin E."/>
            <person name="Murat C."/>
            <person name="Riley R."/>
            <person name="Ohm R."/>
            <person name="Sun H."/>
            <person name="Tunlid A."/>
            <person name="Henrissat B."/>
            <person name="Grigoriev I.V."/>
            <person name="Hibbett D.S."/>
            <person name="Martin F."/>
        </authorList>
    </citation>
    <scope>NUCLEOTIDE SEQUENCE [LARGE SCALE GENOMIC DNA]</scope>
    <source>
        <strain evidence="25">441</strain>
    </source>
</reference>
<dbReference type="PANTHER" id="PTHR10587:SF98">
    <property type="entry name" value="CHITIN DEACETYLASE"/>
    <property type="match status" value="1"/>
</dbReference>
<keyword evidence="17" id="KW-0449">Lipoprotein</keyword>
<proteinExistence type="inferred from homology"/>
<evidence type="ECO:0000256" key="2">
    <source>
        <dbReference type="ARBA" id="ARBA00004191"/>
    </source>
</evidence>
<dbReference type="GO" id="GO:0071555">
    <property type="term" value="P:cell wall organization"/>
    <property type="evidence" value="ECO:0007669"/>
    <property type="project" value="UniProtKB-KW"/>
</dbReference>
<dbReference type="HOGENOM" id="CLU_035539_0_0_1"/>
<keyword evidence="19" id="KW-0624">Polysaccharide degradation</keyword>
<accession>A0A0D0A5G0</accession>
<evidence type="ECO:0000256" key="13">
    <source>
        <dbReference type="ARBA" id="ARBA00023136"/>
    </source>
</evidence>
<evidence type="ECO:0000256" key="19">
    <source>
        <dbReference type="ARBA" id="ARBA00023326"/>
    </source>
</evidence>
<evidence type="ECO:0000256" key="9">
    <source>
        <dbReference type="ARBA" id="ARBA00022723"/>
    </source>
</evidence>